<evidence type="ECO:0000259" key="10">
    <source>
        <dbReference type="Pfam" id="PF04963"/>
    </source>
</evidence>
<dbReference type="GO" id="GO:0006352">
    <property type="term" value="P:DNA-templated transcription initiation"/>
    <property type="evidence" value="ECO:0007669"/>
    <property type="project" value="InterPro"/>
</dbReference>
<dbReference type="Pfam" id="PF04963">
    <property type="entry name" value="Sigma54_CBD"/>
    <property type="match status" value="1"/>
</dbReference>
<dbReference type="InterPro" id="IPR007634">
    <property type="entry name" value="RNA_pol_sigma_54_DNA-bd"/>
</dbReference>
<dbReference type="AlphaFoldDB" id="A0AAE3ECN1"/>
<keyword evidence="5" id="KW-0805">Transcription regulation</keyword>
<keyword evidence="12" id="KW-1185">Reference proteome</keyword>
<keyword evidence="8" id="KW-0804">Transcription</keyword>
<dbReference type="PIRSF" id="PIRSF000774">
    <property type="entry name" value="RpoN"/>
    <property type="match status" value="1"/>
</dbReference>
<evidence type="ECO:0000256" key="6">
    <source>
        <dbReference type="ARBA" id="ARBA00023082"/>
    </source>
</evidence>
<dbReference type="Proteomes" id="UP001198182">
    <property type="component" value="Unassembled WGS sequence"/>
</dbReference>
<organism evidence="11 12">
    <name type="scientific">Hominifimenecus microfluidus</name>
    <dbReference type="NCBI Taxonomy" id="2885348"/>
    <lineage>
        <taxon>Bacteria</taxon>
        <taxon>Bacillati</taxon>
        <taxon>Bacillota</taxon>
        <taxon>Clostridia</taxon>
        <taxon>Lachnospirales</taxon>
        <taxon>Lachnospiraceae</taxon>
        <taxon>Hominifimenecus</taxon>
    </lineage>
</organism>
<dbReference type="GO" id="GO:0001216">
    <property type="term" value="F:DNA-binding transcription activator activity"/>
    <property type="evidence" value="ECO:0007669"/>
    <property type="project" value="InterPro"/>
</dbReference>
<dbReference type="PRINTS" id="PR00045">
    <property type="entry name" value="SIGMA54FCT"/>
</dbReference>
<dbReference type="PANTHER" id="PTHR32248">
    <property type="entry name" value="RNA POLYMERASE SIGMA-54 FACTOR"/>
    <property type="match status" value="1"/>
</dbReference>
<protein>
    <submittedName>
        <fullName evidence="11">RNA polymerase factor sigma-54</fullName>
    </submittedName>
</protein>
<name>A0AAE3ECN1_9FIRM</name>
<evidence type="ECO:0000256" key="4">
    <source>
        <dbReference type="ARBA" id="ARBA00022695"/>
    </source>
</evidence>
<keyword evidence="3" id="KW-0808">Transferase</keyword>
<dbReference type="GO" id="GO:0003677">
    <property type="term" value="F:DNA binding"/>
    <property type="evidence" value="ECO:0007669"/>
    <property type="project" value="UniProtKB-KW"/>
</dbReference>
<dbReference type="Pfam" id="PF04552">
    <property type="entry name" value="Sigma54_DBD"/>
    <property type="match status" value="1"/>
</dbReference>
<dbReference type="Pfam" id="PF00309">
    <property type="entry name" value="Sigma54_AID"/>
    <property type="match status" value="1"/>
</dbReference>
<dbReference type="PROSITE" id="PS00717">
    <property type="entry name" value="SIGMA54_1"/>
    <property type="match status" value="1"/>
</dbReference>
<sequence length="447" mass="50608">MLLEPSMKQEQKLSLSYRQTLSLQVLAMNTSELNDYIEEQQLENPILEVQKEHESYEELAAIGQYFQSAAFDEKQNTFEDEEEYQQELPYSDVEPLKDYVISQLKPGACSDSDLPVLTFLIDSLDDHGYLPLSAEQTANLTGASAEQAARMIELLQSLEPVGIGARDLKHCLSLQAEARNAVPEVFSLIDNYLEDISHGYYQRISKDLGISVKKIKECVLFIQTLNPIPINGFSRGHVEYIVPDVIFTCQDGEWNVEVNDRWVGSIGISSLYIEMAKAVDDPELKKYFSQKIDAARFVLQCVEQRRHTLEQVSRYILEYQLGFFQGTQPLRPLTMRQIADALSIHESTVSRALRTKFAATPRGTFPLKSCLDDSLSRTDGQTKHGRSETMEALSAMIQKEDPAHPYSDSTLSAMLENAGYPVSRRTVTKYREILGISNAFARKYQTN</sequence>
<evidence type="ECO:0000256" key="5">
    <source>
        <dbReference type="ARBA" id="ARBA00023015"/>
    </source>
</evidence>
<dbReference type="InterPro" id="IPR007046">
    <property type="entry name" value="RNA_pol_sigma_54_core-bd"/>
</dbReference>
<keyword evidence="6" id="KW-0731">Sigma factor</keyword>
<comment type="similarity">
    <text evidence="1">Belongs to the sigma-54 factor family.</text>
</comment>
<evidence type="ECO:0000313" key="11">
    <source>
        <dbReference type="EMBL" id="MCC2232303.1"/>
    </source>
</evidence>
<dbReference type="EMBL" id="JAJEQR010000060">
    <property type="protein sequence ID" value="MCC2232303.1"/>
    <property type="molecule type" value="Genomic_DNA"/>
</dbReference>
<comment type="caution">
    <text evidence="11">The sequence shown here is derived from an EMBL/GenBank/DDBJ whole genome shotgun (WGS) entry which is preliminary data.</text>
</comment>
<dbReference type="Gene3D" id="1.10.10.1330">
    <property type="entry name" value="RNA polymerase sigma-54 factor, core-binding domain"/>
    <property type="match status" value="1"/>
</dbReference>
<keyword evidence="2" id="KW-0240">DNA-directed RNA polymerase</keyword>
<dbReference type="PROSITE" id="PS50044">
    <property type="entry name" value="SIGMA54_3"/>
    <property type="match status" value="1"/>
</dbReference>
<dbReference type="Gene3D" id="1.10.10.60">
    <property type="entry name" value="Homeodomain-like"/>
    <property type="match status" value="1"/>
</dbReference>
<dbReference type="PANTHER" id="PTHR32248:SF4">
    <property type="entry name" value="RNA POLYMERASE SIGMA-54 FACTOR"/>
    <property type="match status" value="1"/>
</dbReference>
<keyword evidence="4" id="KW-0548">Nucleotidyltransferase</keyword>
<evidence type="ECO:0000256" key="2">
    <source>
        <dbReference type="ARBA" id="ARBA00022478"/>
    </source>
</evidence>
<gene>
    <name evidence="11" type="primary">rpoN</name>
    <name evidence="11" type="ORF">LKD81_15110</name>
</gene>
<dbReference type="PROSITE" id="PS00718">
    <property type="entry name" value="SIGMA54_2"/>
    <property type="match status" value="1"/>
</dbReference>
<evidence type="ECO:0000256" key="1">
    <source>
        <dbReference type="ARBA" id="ARBA00008798"/>
    </source>
</evidence>
<reference evidence="11" key="1">
    <citation type="submission" date="2021-10" db="EMBL/GenBank/DDBJ databases">
        <title>Anaerobic single-cell dispensing facilitates the cultivation of human gut bacteria.</title>
        <authorList>
            <person name="Afrizal A."/>
        </authorList>
    </citation>
    <scope>NUCLEOTIDE SEQUENCE</scope>
    <source>
        <strain evidence="11">CLA-AA-H215</strain>
    </source>
</reference>
<feature type="domain" description="RNA polymerase sigma factor 54 DNA-binding" evidence="9">
    <location>
        <begin position="286"/>
        <end position="443"/>
    </location>
</feature>
<dbReference type="NCBIfam" id="TIGR02395">
    <property type="entry name" value="rpoN_sigma"/>
    <property type="match status" value="1"/>
</dbReference>
<dbReference type="GO" id="GO:0016987">
    <property type="term" value="F:sigma factor activity"/>
    <property type="evidence" value="ECO:0007669"/>
    <property type="project" value="UniProtKB-KW"/>
</dbReference>
<evidence type="ECO:0000256" key="7">
    <source>
        <dbReference type="ARBA" id="ARBA00023125"/>
    </source>
</evidence>
<evidence type="ECO:0000259" key="9">
    <source>
        <dbReference type="Pfam" id="PF04552"/>
    </source>
</evidence>
<evidence type="ECO:0000256" key="8">
    <source>
        <dbReference type="ARBA" id="ARBA00023163"/>
    </source>
</evidence>
<evidence type="ECO:0000256" key="3">
    <source>
        <dbReference type="ARBA" id="ARBA00022679"/>
    </source>
</evidence>
<dbReference type="RefSeq" id="WP_308454711.1">
    <property type="nucleotide sequence ID" value="NZ_JAJEQR010000060.1"/>
</dbReference>
<dbReference type="GO" id="GO:0016779">
    <property type="term" value="F:nucleotidyltransferase activity"/>
    <property type="evidence" value="ECO:0007669"/>
    <property type="project" value="UniProtKB-KW"/>
</dbReference>
<dbReference type="InterPro" id="IPR000394">
    <property type="entry name" value="RNA_pol_sigma_54"/>
</dbReference>
<dbReference type="GO" id="GO:0000428">
    <property type="term" value="C:DNA-directed RNA polymerase complex"/>
    <property type="evidence" value="ECO:0007669"/>
    <property type="project" value="UniProtKB-KW"/>
</dbReference>
<dbReference type="InterPro" id="IPR038709">
    <property type="entry name" value="RpoN_core-bd_sf"/>
</dbReference>
<proteinExistence type="inferred from homology"/>
<accession>A0AAE3ECN1</accession>
<feature type="domain" description="RNA polymerase sigma factor 54 core-binding" evidence="10">
    <location>
        <begin position="94"/>
        <end position="272"/>
    </location>
</feature>
<evidence type="ECO:0000313" key="12">
    <source>
        <dbReference type="Proteomes" id="UP001198182"/>
    </source>
</evidence>
<keyword evidence="7" id="KW-0238">DNA-binding</keyword>